<comment type="caution">
    <text evidence="4">The sequence shown here is derived from an EMBL/GenBank/DDBJ whole genome shotgun (WGS) entry which is preliminary data.</text>
</comment>
<dbReference type="AlphaFoldDB" id="A0A9P4V7V2"/>
<dbReference type="OrthoDB" id="336321at2759"/>
<accession>A0A9P4V7V2</accession>
<dbReference type="GO" id="GO:0005815">
    <property type="term" value="C:microtubule organizing center"/>
    <property type="evidence" value="ECO:0007669"/>
    <property type="project" value="TreeGrafter"/>
</dbReference>
<dbReference type="Proteomes" id="UP000799444">
    <property type="component" value="Unassembled WGS sequence"/>
</dbReference>
<keyword evidence="2" id="KW-0539">Nucleus</keyword>
<feature type="region of interest" description="Disordered" evidence="3">
    <location>
        <begin position="228"/>
        <end position="266"/>
    </location>
</feature>
<feature type="compositionally biased region" description="Low complexity" evidence="3">
    <location>
        <begin position="241"/>
        <end position="255"/>
    </location>
</feature>
<name>A0A9P4V7V2_9PLEO</name>
<reference evidence="4" key="1">
    <citation type="journal article" date="2020" name="Stud. Mycol.">
        <title>101 Dothideomycetes genomes: a test case for predicting lifestyles and emergence of pathogens.</title>
        <authorList>
            <person name="Haridas S."/>
            <person name="Albert R."/>
            <person name="Binder M."/>
            <person name="Bloem J."/>
            <person name="Labutti K."/>
            <person name="Salamov A."/>
            <person name="Andreopoulos B."/>
            <person name="Baker S."/>
            <person name="Barry K."/>
            <person name="Bills G."/>
            <person name="Bluhm B."/>
            <person name="Cannon C."/>
            <person name="Castanera R."/>
            <person name="Culley D."/>
            <person name="Daum C."/>
            <person name="Ezra D."/>
            <person name="Gonzalez J."/>
            <person name="Henrissat B."/>
            <person name="Kuo A."/>
            <person name="Liang C."/>
            <person name="Lipzen A."/>
            <person name="Lutzoni F."/>
            <person name="Magnuson J."/>
            <person name="Mondo S."/>
            <person name="Nolan M."/>
            <person name="Ohm R."/>
            <person name="Pangilinan J."/>
            <person name="Park H.-J."/>
            <person name="Ramirez L."/>
            <person name="Alfaro M."/>
            <person name="Sun H."/>
            <person name="Tritt A."/>
            <person name="Yoshinaga Y."/>
            <person name="Zwiers L.-H."/>
            <person name="Turgeon B."/>
            <person name="Goodwin S."/>
            <person name="Spatafora J."/>
            <person name="Crous P."/>
            <person name="Grigoriev I."/>
        </authorList>
    </citation>
    <scope>NUCLEOTIDE SEQUENCE</scope>
    <source>
        <strain evidence="4">CBS 125425</strain>
    </source>
</reference>
<dbReference type="GO" id="GO:0000723">
    <property type="term" value="P:telomere maintenance"/>
    <property type="evidence" value="ECO:0007669"/>
    <property type="project" value="TreeGrafter"/>
</dbReference>
<organism evidence="4 5">
    <name type="scientific">Polyplosphaeria fusca</name>
    <dbReference type="NCBI Taxonomy" id="682080"/>
    <lineage>
        <taxon>Eukaryota</taxon>
        <taxon>Fungi</taxon>
        <taxon>Dikarya</taxon>
        <taxon>Ascomycota</taxon>
        <taxon>Pezizomycotina</taxon>
        <taxon>Dothideomycetes</taxon>
        <taxon>Pleosporomycetidae</taxon>
        <taxon>Pleosporales</taxon>
        <taxon>Tetraplosphaeriaceae</taxon>
        <taxon>Polyplosphaeria</taxon>
    </lineage>
</organism>
<feature type="region of interest" description="Disordered" evidence="3">
    <location>
        <begin position="171"/>
        <end position="214"/>
    </location>
</feature>
<sequence>MAVGLSAEAMLAESLVSAEEVQGIVDAILDGRSIRDGGKERVSLGVKSVDEALGGGLREGVVSVNCERGGDGLDFSLNVLASCLLQDATATAAVIDTAGNVDVLRIYSIIVSRLNVDVDLVQSLRSSTDCGRQDVGVEELAATVLDRVSIMRVFDFVGVMEAVGEVKEGLEGRKKNDASKEHDEVRMEVVTEPTGPTEEPRERIIADSEGEEEDEMLFDTEVAKTSSSIPVQRLSVEPNVTSPAATTATAATPAQPKQPGPPETKTSFMLIDSLSHALSSHLKKDFPRATNLLTTFLHSLSHLTRTYSLLALIQNPASVPRDPVPPHQSPSINSEPQKIHRQPPAPVSIFASNKLIPALGHVLPVYVDMGLLVSRLPRGKLDAKYAYAGDETGRGVKNKGVKMVGIVEVVAERWEGRGGAWGAFVVSEDGRMGDV</sequence>
<dbReference type="GO" id="GO:0005657">
    <property type="term" value="C:replication fork"/>
    <property type="evidence" value="ECO:0007669"/>
    <property type="project" value="TreeGrafter"/>
</dbReference>
<dbReference type="PANTHER" id="PTHR46457">
    <property type="entry name" value="DNA REPAIR PROTEIN RAD51 HOMOLOG 4"/>
    <property type="match status" value="1"/>
</dbReference>
<dbReference type="InterPro" id="IPR027417">
    <property type="entry name" value="P-loop_NTPase"/>
</dbReference>
<evidence type="ECO:0000256" key="1">
    <source>
        <dbReference type="ARBA" id="ARBA00004123"/>
    </source>
</evidence>
<dbReference type="GO" id="GO:0003697">
    <property type="term" value="F:single-stranded DNA binding"/>
    <property type="evidence" value="ECO:0007669"/>
    <property type="project" value="TreeGrafter"/>
</dbReference>
<keyword evidence="5" id="KW-1185">Reference proteome</keyword>
<evidence type="ECO:0008006" key="6">
    <source>
        <dbReference type="Google" id="ProtNLM"/>
    </source>
</evidence>
<dbReference type="GO" id="GO:0008094">
    <property type="term" value="F:ATP-dependent activity, acting on DNA"/>
    <property type="evidence" value="ECO:0007669"/>
    <property type="project" value="TreeGrafter"/>
</dbReference>
<dbReference type="PANTHER" id="PTHR46457:SF1">
    <property type="entry name" value="DNA REPAIR PROTEIN RAD51 HOMOLOG 4"/>
    <property type="match status" value="1"/>
</dbReference>
<dbReference type="Gene3D" id="3.40.50.300">
    <property type="entry name" value="P-loop containing nucleotide triphosphate hydrolases"/>
    <property type="match status" value="1"/>
</dbReference>
<protein>
    <recommendedName>
        <fullName evidence="6">DNA recombination and repair protein Rad51-like C-terminal domain-containing protein</fullName>
    </recommendedName>
</protein>
<evidence type="ECO:0000256" key="3">
    <source>
        <dbReference type="SAM" id="MobiDB-lite"/>
    </source>
</evidence>
<dbReference type="EMBL" id="ML996107">
    <property type="protein sequence ID" value="KAF2738825.1"/>
    <property type="molecule type" value="Genomic_DNA"/>
</dbReference>
<gene>
    <name evidence="4" type="ORF">EJ04DRAFT_549711</name>
</gene>
<dbReference type="GO" id="GO:0042148">
    <property type="term" value="P:DNA strand invasion"/>
    <property type="evidence" value="ECO:0007669"/>
    <property type="project" value="TreeGrafter"/>
</dbReference>
<dbReference type="GO" id="GO:0000724">
    <property type="term" value="P:double-strand break repair via homologous recombination"/>
    <property type="evidence" value="ECO:0007669"/>
    <property type="project" value="TreeGrafter"/>
</dbReference>
<proteinExistence type="predicted"/>
<dbReference type="GO" id="GO:0033063">
    <property type="term" value="C:Rad51B-Rad51C-Rad51D-XRCC2 complex"/>
    <property type="evidence" value="ECO:0007669"/>
    <property type="project" value="TreeGrafter"/>
</dbReference>
<dbReference type="GO" id="GO:0000400">
    <property type="term" value="F:four-way junction DNA binding"/>
    <property type="evidence" value="ECO:0007669"/>
    <property type="project" value="TreeGrafter"/>
</dbReference>
<feature type="compositionally biased region" description="Basic and acidic residues" evidence="3">
    <location>
        <begin position="171"/>
        <end position="189"/>
    </location>
</feature>
<evidence type="ECO:0000256" key="2">
    <source>
        <dbReference type="ARBA" id="ARBA00023242"/>
    </source>
</evidence>
<dbReference type="GO" id="GO:0007131">
    <property type="term" value="P:reciprocal meiotic recombination"/>
    <property type="evidence" value="ECO:0007669"/>
    <property type="project" value="TreeGrafter"/>
</dbReference>
<evidence type="ECO:0000313" key="4">
    <source>
        <dbReference type="EMBL" id="KAF2738825.1"/>
    </source>
</evidence>
<comment type="subcellular location">
    <subcellularLocation>
        <location evidence="1">Nucleus</location>
    </subcellularLocation>
</comment>
<dbReference type="InterPro" id="IPR051988">
    <property type="entry name" value="HRR_RAD51_Paralog"/>
</dbReference>
<feature type="region of interest" description="Disordered" evidence="3">
    <location>
        <begin position="320"/>
        <end position="341"/>
    </location>
</feature>
<evidence type="ECO:0000313" key="5">
    <source>
        <dbReference type="Proteomes" id="UP000799444"/>
    </source>
</evidence>